<evidence type="ECO:0000313" key="1">
    <source>
        <dbReference type="EMBL" id="MBC1301393.1"/>
    </source>
</evidence>
<dbReference type="EMBL" id="JACKZP010000013">
    <property type="protein sequence ID" value="MBC1301393.1"/>
    <property type="molecule type" value="Genomic_DNA"/>
</dbReference>
<accession>A0ABR6S4T0</accession>
<dbReference type="InterPro" id="IPR029058">
    <property type="entry name" value="AB_hydrolase_fold"/>
</dbReference>
<dbReference type="Pfam" id="PF07224">
    <property type="entry name" value="Chlorophyllase"/>
    <property type="match status" value="1"/>
</dbReference>
<protein>
    <submittedName>
        <fullName evidence="1">Alpha/beta hydrolase</fullName>
    </submittedName>
</protein>
<dbReference type="SUPFAM" id="SSF53474">
    <property type="entry name" value="alpha/beta-Hydrolases"/>
    <property type="match status" value="1"/>
</dbReference>
<dbReference type="PANTHER" id="PTHR33428">
    <property type="entry name" value="CHLOROPHYLLASE-2, CHLOROPLASTIC"/>
    <property type="match status" value="1"/>
</dbReference>
<comment type="caution">
    <text evidence="1">The sequence shown here is derived from an EMBL/GenBank/DDBJ whole genome shotgun (WGS) entry which is preliminary data.</text>
</comment>
<dbReference type="RefSeq" id="WP_104009968.1">
    <property type="nucleotide sequence ID" value="NZ_JACKZP010000013.1"/>
</dbReference>
<organism evidence="1 2">
    <name type="scientific">Trichormus variabilis N2B</name>
    <dbReference type="NCBI Taxonomy" id="2681315"/>
    <lineage>
        <taxon>Bacteria</taxon>
        <taxon>Bacillati</taxon>
        <taxon>Cyanobacteriota</taxon>
        <taxon>Cyanophyceae</taxon>
        <taxon>Nostocales</taxon>
        <taxon>Nostocaceae</taxon>
        <taxon>Trichormus</taxon>
    </lineage>
</organism>
<keyword evidence="2" id="KW-1185">Reference proteome</keyword>
<dbReference type="Gene3D" id="3.40.50.1820">
    <property type="entry name" value="alpha/beta hydrolase"/>
    <property type="match status" value="1"/>
</dbReference>
<sequence length="358" mass="38015">MNFLSSKKQSSTVIVGALMITLGVERSAAAATFNPAPIFDSAAHYATTIPRSDGGVDATDIYYPVVSNTDKSSLPIALFLQGALVDKSDYSNFANTVARYGFVVVVPNHIRTAISPMGAVTGLIAEQQQVNDVLTYMQSEKSQGVSPVANLLDPSILVLLGHSFGGAVGIAAIQGNCFAVLCTEDFNRPDELKAGVFYGTNVRIGQTSGGLPIIDNDDIPIALVQGNRDGVATPANAQETYASIQDPPKAFITIPGANHYGITNEDNLIREPIRPTLEQNVAIETIARWSALFLRGTVLNDKGAFDYVFNSGDALDPNVNVESVTKPIPEYTSVVSLLGLGVIGASSLLRQKQKLITK</sequence>
<dbReference type="GeneID" id="58726798"/>
<evidence type="ECO:0000313" key="2">
    <source>
        <dbReference type="Proteomes" id="UP000570851"/>
    </source>
</evidence>
<dbReference type="GO" id="GO:0016787">
    <property type="term" value="F:hydrolase activity"/>
    <property type="evidence" value="ECO:0007669"/>
    <property type="project" value="UniProtKB-KW"/>
</dbReference>
<keyword evidence="1" id="KW-0378">Hydrolase</keyword>
<dbReference type="Proteomes" id="UP000570851">
    <property type="component" value="Unassembled WGS sequence"/>
</dbReference>
<dbReference type="PANTHER" id="PTHR33428:SF14">
    <property type="entry name" value="CARBOXYLESTERASE TYPE B DOMAIN-CONTAINING PROTEIN"/>
    <property type="match status" value="1"/>
</dbReference>
<name>A0ABR6S4T0_ANAVA</name>
<proteinExistence type="predicted"/>
<reference evidence="1 2" key="1">
    <citation type="submission" date="2019-11" db="EMBL/GenBank/DDBJ databases">
        <title>Comparison of genomes from free-living endosymbiotic cyanobacteria isolated from Azolla.</title>
        <authorList>
            <person name="Thiel T."/>
            <person name="Pratte B."/>
        </authorList>
    </citation>
    <scope>NUCLEOTIDE SEQUENCE [LARGE SCALE GENOMIC DNA]</scope>
    <source>
        <strain evidence="1 2">N2B</strain>
    </source>
</reference>
<dbReference type="InterPro" id="IPR017395">
    <property type="entry name" value="Chlorophyllase-like"/>
</dbReference>
<gene>
    <name evidence="1" type="ORF">GNE12_05630</name>
</gene>